<name>A0AAD7BSH3_MYCRO</name>
<evidence type="ECO:0000256" key="1">
    <source>
        <dbReference type="SAM" id="MobiDB-lite"/>
    </source>
</evidence>
<protein>
    <submittedName>
        <fullName evidence="2">Uncharacterized protein</fullName>
    </submittedName>
</protein>
<feature type="region of interest" description="Disordered" evidence="1">
    <location>
        <begin position="231"/>
        <end position="250"/>
    </location>
</feature>
<evidence type="ECO:0000313" key="3">
    <source>
        <dbReference type="Proteomes" id="UP001221757"/>
    </source>
</evidence>
<evidence type="ECO:0000313" key="2">
    <source>
        <dbReference type="EMBL" id="KAJ7629575.1"/>
    </source>
</evidence>
<sequence length="250" mass="27958">MPSPEHGNKCGSSGCWCEKRGPPRPMGDLYAFYTALMLQSAQPYPGDLRPLDPDECFDEKRFLMYLVSDTEYIILDHQNDTDLTISVESLHNPDFMPALWYAQARASELGMNPDACLLEERYLDSMDDVQAGAVKILLENNECRAWGEDIASSPLDRFEVWSDGDQLVVSNREEGRCYSSLELPKIPALIYITGTRRPQLTYATRQTRRPGFTPTPIWSCPAAARLHAGPRVSSAHRASDAGSMPSLKPL</sequence>
<dbReference type="AlphaFoldDB" id="A0AAD7BSH3"/>
<comment type="caution">
    <text evidence="2">The sequence shown here is derived from an EMBL/GenBank/DDBJ whole genome shotgun (WGS) entry which is preliminary data.</text>
</comment>
<reference evidence="2" key="1">
    <citation type="submission" date="2023-03" db="EMBL/GenBank/DDBJ databases">
        <title>Massive genome expansion in bonnet fungi (Mycena s.s.) driven by repeated elements and novel gene families across ecological guilds.</title>
        <authorList>
            <consortium name="Lawrence Berkeley National Laboratory"/>
            <person name="Harder C.B."/>
            <person name="Miyauchi S."/>
            <person name="Viragh M."/>
            <person name="Kuo A."/>
            <person name="Thoen E."/>
            <person name="Andreopoulos B."/>
            <person name="Lu D."/>
            <person name="Skrede I."/>
            <person name="Drula E."/>
            <person name="Henrissat B."/>
            <person name="Morin E."/>
            <person name="Kohler A."/>
            <person name="Barry K."/>
            <person name="LaButti K."/>
            <person name="Morin E."/>
            <person name="Salamov A."/>
            <person name="Lipzen A."/>
            <person name="Mereny Z."/>
            <person name="Hegedus B."/>
            <person name="Baldrian P."/>
            <person name="Stursova M."/>
            <person name="Weitz H."/>
            <person name="Taylor A."/>
            <person name="Grigoriev I.V."/>
            <person name="Nagy L.G."/>
            <person name="Martin F."/>
            <person name="Kauserud H."/>
        </authorList>
    </citation>
    <scope>NUCLEOTIDE SEQUENCE</scope>
    <source>
        <strain evidence="2">CBHHK067</strain>
    </source>
</reference>
<accession>A0AAD7BSH3</accession>
<gene>
    <name evidence="2" type="ORF">B0H17DRAFT_1150574</name>
</gene>
<organism evidence="2 3">
    <name type="scientific">Mycena rosella</name>
    <name type="common">Pink bonnet</name>
    <name type="synonym">Agaricus rosellus</name>
    <dbReference type="NCBI Taxonomy" id="1033263"/>
    <lineage>
        <taxon>Eukaryota</taxon>
        <taxon>Fungi</taxon>
        <taxon>Dikarya</taxon>
        <taxon>Basidiomycota</taxon>
        <taxon>Agaricomycotina</taxon>
        <taxon>Agaricomycetes</taxon>
        <taxon>Agaricomycetidae</taxon>
        <taxon>Agaricales</taxon>
        <taxon>Marasmiineae</taxon>
        <taxon>Mycenaceae</taxon>
        <taxon>Mycena</taxon>
    </lineage>
</organism>
<dbReference type="EMBL" id="JARKIE010000541">
    <property type="protein sequence ID" value="KAJ7629575.1"/>
    <property type="molecule type" value="Genomic_DNA"/>
</dbReference>
<proteinExistence type="predicted"/>
<keyword evidence="3" id="KW-1185">Reference proteome</keyword>
<dbReference type="Proteomes" id="UP001221757">
    <property type="component" value="Unassembled WGS sequence"/>
</dbReference>